<accession>A0ABT8MAS4</accession>
<protein>
    <submittedName>
        <fullName evidence="1">Cyclase family protein</fullName>
    </submittedName>
</protein>
<dbReference type="Proteomes" id="UP001168338">
    <property type="component" value="Unassembled WGS sequence"/>
</dbReference>
<evidence type="ECO:0000313" key="2">
    <source>
        <dbReference type="Proteomes" id="UP001168338"/>
    </source>
</evidence>
<sequence>MQFFDVTRQLGEDTLVYPGDPIPRMIREDAGDSLLTEVHLGTHTGTHIDAPAHYLKNGATVDTIPLPLLIGPARVIDLCRVRGAITPADLSGRCEGAERLLIKTWFSGEDAFDPGYPALSVEAARYLTENGIICVGMDAPSIEAYDGDGSVHRHLLERDVVVLELLDLTGVPEGEYTMIALPLRLRGLDGSPARVVLCEKPKSGGIS</sequence>
<dbReference type="PANTHER" id="PTHR31118">
    <property type="entry name" value="CYCLASE-LIKE PROTEIN 2"/>
    <property type="match status" value="1"/>
</dbReference>
<dbReference type="EMBL" id="VCYH01000005">
    <property type="protein sequence ID" value="MDN7025035.1"/>
    <property type="molecule type" value="Genomic_DNA"/>
</dbReference>
<reference evidence="1" key="1">
    <citation type="submission" date="2019-05" db="EMBL/GenBank/DDBJ databases">
        <title>Methanoculleus sp. FWC-SCC1, a methanogenic archaeon isolated from deep marine cold seep.</title>
        <authorList>
            <person name="Chen Y.-W."/>
            <person name="Chen S.-C."/>
            <person name="Teng N.-H."/>
            <person name="Lai M.-C."/>
        </authorList>
    </citation>
    <scope>NUCLEOTIDE SEQUENCE</scope>
    <source>
        <strain evidence="1">FWC-SCC1</strain>
    </source>
</reference>
<comment type="caution">
    <text evidence="1">The sequence shown here is derived from an EMBL/GenBank/DDBJ whole genome shotgun (WGS) entry which is preliminary data.</text>
</comment>
<evidence type="ECO:0000313" key="1">
    <source>
        <dbReference type="EMBL" id="MDN7025035.1"/>
    </source>
</evidence>
<organism evidence="1 2">
    <name type="scientific">Methanoculleus frigidifontis</name>
    <dbReference type="NCBI Taxonomy" id="2584085"/>
    <lineage>
        <taxon>Archaea</taxon>
        <taxon>Methanobacteriati</taxon>
        <taxon>Methanobacteriota</taxon>
        <taxon>Stenosarchaea group</taxon>
        <taxon>Methanomicrobia</taxon>
        <taxon>Methanomicrobiales</taxon>
        <taxon>Methanomicrobiaceae</taxon>
        <taxon>Methanoculleus</taxon>
    </lineage>
</organism>
<keyword evidence="2" id="KW-1185">Reference proteome</keyword>
<dbReference type="Pfam" id="PF04199">
    <property type="entry name" value="Cyclase"/>
    <property type="match status" value="1"/>
</dbReference>
<dbReference type="RefSeq" id="WP_301664167.1">
    <property type="nucleotide sequence ID" value="NZ_VCYH01000005.1"/>
</dbReference>
<dbReference type="InterPro" id="IPR007325">
    <property type="entry name" value="KFase/CYL"/>
</dbReference>
<dbReference type="Gene3D" id="3.50.30.50">
    <property type="entry name" value="Putative cyclase"/>
    <property type="match status" value="1"/>
</dbReference>
<proteinExistence type="predicted"/>
<name>A0ABT8MAS4_9EURY</name>
<dbReference type="InterPro" id="IPR037175">
    <property type="entry name" value="KFase_sf"/>
</dbReference>
<dbReference type="SUPFAM" id="SSF102198">
    <property type="entry name" value="Putative cyclase"/>
    <property type="match status" value="1"/>
</dbReference>
<gene>
    <name evidence="1" type="ORF">FGU65_09065</name>
</gene>
<dbReference type="PANTHER" id="PTHR31118:SF12">
    <property type="entry name" value="CYCLASE-LIKE PROTEIN 2"/>
    <property type="match status" value="1"/>
</dbReference>